<reference evidence="3 4" key="1">
    <citation type="submission" date="2016-08" db="EMBL/GenBank/DDBJ databases">
        <title>Genome sequence of Clavibacter michiganensis subsp. michiganensis strain CASJ007.</title>
        <authorList>
            <person name="Thapa S.P."/>
            <person name="Coaker G."/>
        </authorList>
    </citation>
    <scope>NUCLEOTIDE SEQUENCE [LARGE SCALE GENOMIC DNA]</scope>
    <source>
        <strain evidence="3">CASJ007</strain>
    </source>
</reference>
<keyword evidence="2" id="KW-0472">Membrane</keyword>
<feature type="transmembrane region" description="Helical" evidence="2">
    <location>
        <begin position="56"/>
        <end position="74"/>
    </location>
</feature>
<feature type="transmembrane region" description="Helical" evidence="2">
    <location>
        <begin position="23"/>
        <end position="44"/>
    </location>
</feature>
<accession>A0A251XFW5</accession>
<dbReference type="Proteomes" id="UP000195062">
    <property type="component" value="Unassembled WGS sequence"/>
</dbReference>
<comment type="caution">
    <text evidence="3">The sequence shown here is derived from an EMBL/GenBank/DDBJ whole genome shotgun (WGS) entry which is preliminary data.</text>
</comment>
<evidence type="ECO:0000256" key="1">
    <source>
        <dbReference type="SAM" id="MobiDB-lite"/>
    </source>
</evidence>
<dbReference type="EMBL" id="MDHH01000004">
    <property type="protein sequence ID" value="OUE00934.1"/>
    <property type="molecule type" value="Genomic_DNA"/>
</dbReference>
<organism evidence="3 4">
    <name type="scientific">Clavibacter michiganensis subsp. michiganensis</name>
    <dbReference type="NCBI Taxonomy" id="33013"/>
    <lineage>
        <taxon>Bacteria</taxon>
        <taxon>Bacillati</taxon>
        <taxon>Actinomycetota</taxon>
        <taxon>Actinomycetes</taxon>
        <taxon>Micrococcales</taxon>
        <taxon>Microbacteriaceae</taxon>
        <taxon>Clavibacter</taxon>
    </lineage>
</organism>
<protein>
    <submittedName>
        <fullName evidence="3">Uncharacterized protein</fullName>
    </submittedName>
</protein>
<name>A0A251XFW5_CLAMM</name>
<evidence type="ECO:0000256" key="2">
    <source>
        <dbReference type="SAM" id="Phobius"/>
    </source>
</evidence>
<feature type="region of interest" description="Disordered" evidence="1">
    <location>
        <begin position="89"/>
        <end position="112"/>
    </location>
</feature>
<keyword evidence="2" id="KW-0812">Transmembrane</keyword>
<proteinExistence type="predicted"/>
<keyword evidence="4" id="KW-1185">Reference proteome</keyword>
<keyword evidence="2" id="KW-1133">Transmembrane helix</keyword>
<dbReference type="AlphaFoldDB" id="A0A251XFW5"/>
<evidence type="ECO:0000313" key="4">
    <source>
        <dbReference type="Proteomes" id="UP000195062"/>
    </source>
</evidence>
<evidence type="ECO:0000313" key="3">
    <source>
        <dbReference type="EMBL" id="OUE00934.1"/>
    </source>
</evidence>
<gene>
    <name evidence="3" type="ORF">CMMCAS07_15960</name>
</gene>
<sequence>MPSPTLVPRIGPARLARAIGREAALVALSLVVGALSFGAMLTFVDEAGATGIRIELLLLLDAAAGLLGIAILPLRRFAPSRSRRCWASSQPCRASGSSPQASHSCRSRSAAG</sequence>
<feature type="compositionally biased region" description="Polar residues" evidence="1">
    <location>
        <begin position="89"/>
        <end position="104"/>
    </location>
</feature>